<feature type="transmembrane region" description="Helical" evidence="1">
    <location>
        <begin position="172"/>
        <end position="191"/>
    </location>
</feature>
<accession>A0ABV8U1D7</accession>
<feature type="transmembrane region" description="Helical" evidence="1">
    <location>
        <begin position="58"/>
        <end position="83"/>
    </location>
</feature>
<gene>
    <name evidence="2" type="ORF">ACFPET_14715</name>
</gene>
<keyword evidence="1" id="KW-1133">Transmembrane helix</keyword>
<feature type="transmembrane region" description="Helical" evidence="1">
    <location>
        <begin position="197"/>
        <end position="220"/>
    </location>
</feature>
<feature type="transmembrane region" description="Helical" evidence="1">
    <location>
        <begin position="139"/>
        <end position="160"/>
    </location>
</feature>
<name>A0ABV8U1D7_9ACTN</name>
<dbReference type="RefSeq" id="WP_380622410.1">
    <property type="nucleotide sequence ID" value="NZ_JBHSDK010000021.1"/>
</dbReference>
<evidence type="ECO:0008006" key="4">
    <source>
        <dbReference type="Google" id="ProtNLM"/>
    </source>
</evidence>
<sequence>MPSKMKYSAAFHLVTGLSGIGFAAVIFLVNMIILVPAGEPAPGSDVGAIVDFYGAEDGAVTLASMFLPVSWFAATLFGVGAVSAARGAERERSEAWSLAGLAGILLQNGTFAVLSAVRITLAETGGSVAPEALAVFHDALLLLNGTFLALALTGLSIAGLRSGVVRRWQASVGFCAAVLQFASAVLAPLVLEHGGALGYIGLAGWLLWVVWLVCYGIALMRFGKRRSLGRA</sequence>
<proteinExistence type="predicted"/>
<keyword evidence="1" id="KW-0812">Transmembrane</keyword>
<feature type="transmembrane region" description="Helical" evidence="1">
    <location>
        <begin position="95"/>
        <end position="119"/>
    </location>
</feature>
<keyword evidence="1" id="KW-0472">Membrane</keyword>
<evidence type="ECO:0000256" key="1">
    <source>
        <dbReference type="SAM" id="Phobius"/>
    </source>
</evidence>
<evidence type="ECO:0000313" key="3">
    <source>
        <dbReference type="Proteomes" id="UP001595823"/>
    </source>
</evidence>
<reference evidence="3" key="1">
    <citation type="journal article" date="2019" name="Int. J. Syst. Evol. Microbiol.">
        <title>The Global Catalogue of Microorganisms (GCM) 10K type strain sequencing project: providing services to taxonomists for standard genome sequencing and annotation.</title>
        <authorList>
            <consortium name="The Broad Institute Genomics Platform"/>
            <consortium name="The Broad Institute Genome Sequencing Center for Infectious Disease"/>
            <person name="Wu L."/>
            <person name="Ma J."/>
        </authorList>
    </citation>
    <scope>NUCLEOTIDE SEQUENCE [LARGE SCALE GENOMIC DNA]</scope>
    <source>
        <strain evidence="3">IBRC-M 10908</strain>
    </source>
</reference>
<comment type="caution">
    <text evidence="2">The sequence shown here is derived from an EMBL/GenBank/DDBJ whole genome shotgun (WGS) entry which is preliminary data.</text>
</comment>
<protein>
    <recommendedName>
        <fullName evidence="4">DUF4386 family protein</fullName>
    </recommendedName>
</protein>
<feature type="transmembrane region" description="Helical" evidence="1">
    <location>
        <begin position="12"/>
        <end position="38"/>
    </location>
</feature>
<dbReference type="EMBL" id="JBHSDK010000021">
    <property type="protein sequence ID" value="MFC4336453.1"/>
    <property type="molecule type" value="Genomic_DNA"/>
</dbReference>
<organism evidence="2 3">
    <name type="scientific">Salininema proteolyticum</name>
    <dbReference type="NCBI Taxonomy" id="1607685"/>
    <lineage>
        <taxon>Bacteria</taxon>
        <taxon>Bacillati</taxon>
        <taxon>Actinomycetota</taxon>
        <taxon>Actinomycetes</taxon>
        <taxon>Glycomycetales</taxon>
        <taxon>Glycomycetaceae</taxon>
        <taxon>Salininema</taxon>
    </lineage>
</organism>
<dbReference type="Proteomes" id="UP001595823">
    <property type="component" value="Unassembled WGS sequence"/>
</dbReference>
<keyword evidence="3" id="KW-1185">Reference proteome</keyword>
<evidence type="ECO:0000313" key="2">
    <source>
        <dbReference type="EMBL" id="MFC4336453.1"/>
    </source>
</evidence>